<organism evidence="1 2">
    <name type="scientific">Pinctada imbricata</name>
    <name type="common">Atlantic pearl-oyster</name>
    <name type="synonym">Pinctada martensii</name>
    <dbReference type="NCBI Taxonomy" id="66713"/>
    <lineage>
        <taxon>Eukaryota</taxon>
        <taxon>Metazoa</taxon>
        <taxon>Spiralia</taxon>
        <taxon>Lophotrochozoa</taxon>
        <taxon>Mollusca</taxon>
        <taxon>Bivalvia</taxon>
        <taxon>Autobranchia</taxon>
        <taxon>Pteriomorphia</taxon>
        <taxon>Pterioida</taxon>
        <taxon>Pterioidea</taxon>
        <taxon>Pteriidae</taxon>
        <taxon>Pinctada</taxon>
    </lineage>
</organism>
<dbReference type="SUPFAM" id="SSF57924">
    <property type="entry name" value="Inhibitor of apoptosis (IAP) repeat"/>
    <property type="match status" value="1"/>
</dbReference>
<dbReference type="GO" id="GO:0051726">
    <property type="term" value="P:regulation of cell cycle"/>
    <property type="evidence" value="ECO:0007669"/>
    <property type="project" value="TreeGrafter"/>
</dbReference>
<dbReference type="InterPro" id="IPR050784">
    <property type="entry name" value="IAP"/>
</dbReference>
<evidence type="ECO:0000313" key="2">
    <source>
        <dbReference type="Proteomes" id="UP001186944"/>
    </source>
</evidence>
<gene>
    <name evidence="1" type="ORF">FSP39_006510</name>
</gene>
<sequence length="148" mass="17069">MTSSMDASLNTVETDSAPNYNRDVSNPYFAYVQASDVRRDTNYVRVPVKNIQPPPPAARTSPTLWKYPEYVYYGERLASFKDWPKYLRGPSKKDLARAGFVYTKIGDKVTCFWCGMTFKNWEPFDNADKEHLKWSKDCLFAKIISDGI</sequence>
<reference evidence="1" key="1">
    <citation type="submission" date="2019-08" db="EMBL/GenBank/DDBJ databases">
        <title>The improved chromosome-level genome for the pearl oyster Pinctada fucata martensii using PacBio sequencing and Hi-C.</title>
        <authorList>
            <person name="Zheng Z."/>
        </authorList>
    </citation>
    <scope>NUCLEOTIDE SEQUENCE</scope>
    <source>
        <strain evidence="1">ZZ-2019</strain>
        <tissue evidence="1">Adductor muscle</tissue>
    </source>
</reference>
<dbReference type="SMART" id="SM00238">
    <property type="entry name" value="BIR"/>
    <property type="match status" value="1"/>
</dbReference>
<protein>
    <submittedName>
        <fullName evidence="1">Uncharacterized protein</fullName>
    </submittedName>
</protein>
<dbReference type="GO" id="GO:0005737">
    <property type="term" value="C:cytoplasm"/>
    <property type="evidence" value="ECO:0007669"/>
    <property type="project" value="TreeGrafter"/>
</dbReference>
<name>A0AA88Y5P6_PINIB</name>
<dbReference type="Proteomes" id="UP001186944">
    <property type="component" value="Unassembled WGS sequence"/>
</dbReference>
<dbReference type="CDD" id="cd00022">
    <property type="entry name" value="BIR"/>
    <property type="match status" value="1"/>
</dbReference>
<proteinExistence type="predicted"/>
<comment type="caution">
    <text evidence="1">The sequence shown here is derived from an EMBL/GenBank/DDBJ whole genome shotgun (WGS) entry which is preliminary data.</text>
</comment>
<dbReference type="EMBL" id="VSWD01000008">
    <property type="protein sequence ID" value="KAK3094811.1"/>
    <property type="molecule type" value="Genomic_DNA"/>
</dbReference>
<dbReference type="PROSITE" id="PS50143">
    <property type="entry name" value="BIR_REPEAT_2"/>
    <property type="match status" value="1"/>
</dbReference>
<dbReference type="Gene3D" id="1.10.1170.10">
    <property type="entry name" value="Inhibitor Of Apoptosis Protein (2mihbC-IAP-1), Chain A"/>
    <property type="match status" value="1"/>
</dbReference>
<dbReference type="Pfam" id="PF00653">
    <property type="entry name" value="BIR"/>
    <property type="match status" value="1"/>
</dbReference>
<dbReference type="AlphaFoldDB" id="A0AA88Y5P6"/>
<dbReference type="GO" id="GO:0005634">
    <property type="term" value="C:nucleus"/>
    <property type="evidence" value="ECO:0007669"/>
    <property type="project" value="TreeGrafter"/>
</dbReference>
<keyword evidence="2" id="KW-1185">Reference proteome</keyword>
<dbReference type="PANTHER" id="PTHR10044">
    <property type="entry name" value="INHIBITOR OF APOPTOSIS"/>
    <property type="match status" value="1"/>
</dbReference>
<dbReference type="InterPro" id="IPR001370">
    <property type="entry name" value="BIR_rpt"/>
</dbReference>
<accession>A0AA88Y5P6</accession>
<evidence type="ECO:0000313" key="1">
    <source>
        <dbReference type="EMBL" id="KAK3094811.1"/>
    </source>
</evidence>
<dbReference type="PANTHER" id="PTHR10044:SF139">
    <property type="entry name" value="DEATH-ASSOCIATED INHIBITOR OF APOPTOSIS 2"/>
    <property type="match status" value="1"/>
</dbReference>